<dbReference type="AlphaFoldDB" id="A0A8T3B3S0"/>
<keyword evidence="3" id="KW-1185">Reference proteome</keyword>
<dbReference type="PANTHER" id="PTHR11757:SF19">
    <property type="entry name" value="PROLYL ENDOPEPTIDASE-LIKE"/>
    <property type="match status" value="1"/>
</dbReference>
<comment type="caution">
    <text evidence="2">The sequence shown here is derived from an EMBL/GenBank/DDBJ whole genome shotgun (WGS) entry which is preliminary data.</text>
</comment>
<dbReference type="Proteomes" id="UP000829196">
    <property type="component" value="Unassembled WGS sequence"/>
</dbReference>
<sequence>MSSSPSRISTAGFLLPRGGFGFPPTPWSPTVSLASDAVGLVFISSNFFIISSMAVNFPSNLSLLVVSLHGNTVDHSIFVRHISICVSLVVYADDILIESDQEMAPFLDAVNTLLYPILPLNPVDYEEFGYPLDLEDFLAIRKYSPYENIKKDALYPSVLVTSSFNTRFGVWEAAKWVARVREMTIYDPLHPVVLNLTADLVEDSKYLQIKELAMETAFLIRMVADTN</sequence>
<evidence type="ECO:0000256" key="1">
    <source>
        <dbReference type="ARBA" id="ARBA00005228"/>
    </source>
</evidence>
<proteinExistence type="inferred from homology"/>
<protein>
    <submittedName>
        <fullName evidence="2">Uncharacterized protein</fullName>
    </submittedName>
</protein>
<dbReference type="Gene3D" id="3.40.50.1820">
    <property type="entry name" value="alpha/beta hydrolase"/>
    <property type="match status" value="1"/>
</dbReference>
<evidence type="ECO:0000313" key="3">
    <source>
        <dbReference type="Proteomes" id="UP000829196"/>
    </source>
</evidence>
<name>A0A8T3B3S0_DENNO</name>
<dbReference type="OrthoDB" id="248387at2759"/>
<evidence type="ECO:0000313" key="2">
    <source>
        <dbReference type="EMBL" id="KAI0503722.1"/>
    </source>
</evidence>
<reference evidence="2" key="1">
    <citation type="journal article" date="2022" name="Front. Genet.">
        <title>Chromosome-Scale Assembly of the Dendrobium nobile Genome Provides Insights Into the Molecular Mechanism of the Biosynthesis of the Medicinal Active Ingredient of Dendrobium.</title>
        <authorList>
            <person name="Xu Q."/>
            <person name="Niu S.-C."/>
            <person name="Li K.-L."/>
            <person name="Zheng P.-J."/>
            <person name="Zhang X.-J."/>
            <person name="Jia Y."/>
            <person name="Liu Y."/>
            <person name="Niu Y.-X."/>
            <person name="Yu L.-H."/>
            <person name="Chen D.-F."/>
            <person name="Zhang G.-Q."/>
        </authorList>
    </citation>
    <scope>NUCLEOTIDE SEQUENCE</scope>
    <source>
        <tissue evidence="2">Leaf</tissue>
    </source>
</reference>
<accession>A0A8T3B3S0</accession>
<dbReference type="GO" id="GO:0008236">
    <property type="term" value="F:serine-type peptidase activity"/>
    <property type="evidence" value="ECO:0007669"/>
    <property type="project" value="InterPro"/>
</dbReference>
<comment type="similarity">
    <text evidence="1">Belongs to the peptidase S9A family.</text>
</comment>
<dbReference type="PANTHER" id="PTHR11757">
    <property type="entry name" value="PROTEASE FAMILY S9A OLIGOPEPTIDASE"/>
    <property type="match status" value="1"/>
</dbReference>
<organism evidence="2 3">
    <name type="scientific">Dendrobium nobile</name>
    <name type="common">Orchid</name>
    <dbReference type="NCBI Taxonomy" id="94219"/>
    <lineage>
        <taxon>Eukaryota</taxon>
        <taxon>Viridiplantae</taxon>
        <taxon>Streptophyta</taxon>
        <taxon>Embryophyta</taxon>
        <taxon>Tracheophyta</taxon>
        <taxon>Spermatophyta</taxon>
        <taxon>Magnoliopsida</taxon>
        <taxon>Liliopsida</taxon>
        <taxon>Asparagales</taxon>
        <taxon>Orchidaceae</taxon>
        <taxon>Epidendroideae</taxon>
        <taxon>Malaxideae</taxon>
        <taxon>Dendrobiinae</taxon>
        <taxon>Dendrobium</taxon>
    </lineage>
</organism>
<dbReference type="GO" id="GO:0006508">
    <property type="term" value="P:proteolysis"/>
    <property type="evidence" value="ECO:0007669"/>
    <property type="project" value="InterPro"/>
</dbReference>
<gene>
    <name evidence="2" type="ORF">KFK09_014661</name>
</gene>
<dbReference type="EMBL" id="JAGYWB010000011">
    <property type="protein sequence ID" value="KAI0503722.1"/>
    <property type="molecule type" value="Genomic_DNA"/>
</dbReference>
<dbReference type="SMR" id="A0A8T3B3S0"/>
<dbReference type="InterPro" id="IPR029058">
    <property type="entry name" value="AB_hydrolase_fold"/>
</dbReference>
<dbReference type="InterPro" id="IPR051543">
    <property type="entry name" value="Serine_Peptidase_S9A"/>
</dbReference>